<keyword evidence="1" id="KW-1133">Transmembrane helix</keyword>
<name>A0A3D9JQ51_9BACL</name>
<evidence type="ECO:0000256" key="1">
    <source>
        <dbReference type="SAM" id="Phobius"/>
    </source>
</evidence>
<comment type="caution">
    <text evidence="3">The sequence shown here is derived from an EMBL/GenBank/DDBJ whole genome shotgun (WGS) entry which is preliminary data.</text>
</comment>
<accession>A0A3D9JQ51</accession>
<feature type="domain" description="Phosphatidic acid phosphatase type 2/haloperoxidase" evidence="2">
    <location>
        <begin position="84"/>
        <end position="199"/>
    </location>
</feature>
<dbReference type="InterPro" id="IPR000326">
    <property type="entry name" value="PAP2/HPO"/>
</dbReference>
<evidence type="ECO:0000313" key="4">
    <source>
        <dbReference type="Proteomes" id="UP000256977"/>
    </source>
</evidence>
<evidence type="ECO:0000259" key="2">
    <source>
        <dbReference type="Pfam" id="PF01569"/>
    </source>
</evidence>
<keyword evidence="4" id="KW-1185">Reference proteome</keyword>
<gene>
    <name evidence="3" type="ORF">DFP98_113140</name>
</gene>
<sequence>MKLPFLLKKHSPLGLMLVFPFLGAIYAAVNQPGEKVYSLVTPIDQMVPFIKWFIIPYAFWIFYIYICLLFYYKKDRQVYYLTLTTYVVSALISYGIYSVFQTTVPRPEIQDNDIVSQLVRYMYQRDRPFNCFPSIHVFSSYLMMKTLFKSSFKTKINQMLIYGMSIFIIVSTMFVKQHVLLDVVGGILLAEVVYRFMSRLQILVMARKQRQSNVGVGL</sequence>
<feature type="transmembrane region" description="Helical" evidence="1">
    <location>
        <begin position="156"/>
        <end position="174"/>
    </location>
</feature>
<dbReference type="SUPFAM" id="SSF48317">
    <property type="entry name" value="Acid phosphatase/Vanadium-dependent haloperoxidase"/>
    <property type="match status" value="1"/>
</dbReference>
<dbReference type="CDD" id="cd03386">
    <property type="entry name" value="PAP2_Aur1_like"/>
    <property type="match status" value="1"/>
</dbReference>
<dbReference type="OrthoDB" id="9790723at2"/>
<protein>
    <submittedName>
        <fullName evidence="3">PAP2 superfamily protein</fullName>
    </submittedName>
</protein>
<feature type="transmembrane region" description="Helical" evidence="1">
    <location>
        <begin position="49"/>
        <end position="71"/>
    </location>
</feature>
<organism evidence="3 4">
    <name type="scientific">Cohnella phaseoli</name>
    <dbReference type="NCBI Taxonomy" id="456490"/>
    <lineage>
        <taxon>Bacteria</taxon>
        <taxon>Bacillati</taxon>
        <taxon>Bacillota</taxon>
        <taxon>Bacilli</taxon>
        <taxon>Bacillales</taxon>
        <taxon>Paenibacillaceae</taxon>
        <taxon>Cohnella</taxon>
    </lineage>
</organism>
<evidence type="ECO:0000313" key="3">
    <source>
        <dbReference type="EMBL" id="RED76080.1"/>
    </source>
</evidence>
<feature type="transmembrane region" description="Helical" evidence="1">
    <location>
        <begin position="12"/>
        <end position="29"/>
    </location>
</feature>
<dbReference type="EMBL" id="QRDZ01000013">
    <property type="protein sequence ID" value="RED76080.1"/>
    <property type="molecule type" value="Genomic_DNA"/>
</dbReference>
<dbReference type="Pfam" id="PF01569">
    <property type="entry name" value="PAP2"/>
    <property type="match status" value="1"/>
</dbReference>
<dbReference type="GO" id="GO:0016020">
    <property type="term" value="C:membrane"/>
    <property type="evidence" value="ECO:0007669"/>
    <property type="project" value="UniProtKB-SubCell"/>
</dbReference>
<proteinExistence type="predicted"/>
<reference evidence="3 4" key="1">
    <citation type="submission" date="2018-07" db="EMBL/GenBank/DDBJ databases">
        <title>Genomic Encyclopedia of Type Strains, Phase III (KMG-III): the genomes of soil and plant-associated and newly described type strains.</title>
        <authorList>
            <person name="Whitman W."/>
        </authorList>
    </citation>
    <scope>NUCLEOTIDE SEQUENCE [LARGE SCALE GENOMIC DNA]</scope>
    <source>
        <strain evidence="3 4">CECT 7287</strain>
    </source>
</reference>
<dbReference type="AlphaFoldDB" id="A0A3D9JQ51"/>
<keyword evidence="1" id="KW-0812">Transmembrane</keyword>
<dbReference type="InterPro" id="IPR036938">
    <property type="entry name" value="PAP2/HPO_sf"/>
</dbReference>
<keyword evidence="1" id="KW-0472">Membrane</keyword>
<dbReference type="Proteomes" id="UP000256977">
    <property type="component" value="Unassembled WGS sequence"/>
</dbReference>
<feature type="transmembrane region" description="Helical" evidence="1">
    <location>
        <begin position="78"/>
        <end position="97"/>
    </location>
</feature>